<name>A0ABQ7GT24_DUNSA</name>
<comment type="caution">
    <text evidence="5">The sequence shown here is derived from an EMBL/GenBank/DDBJ whole genome shotgun (WGS) entry which is preliminary data.</text>
</comment>
<dbReference type="GO" id="GO:0016787">
    <property type="term" value="F:hydrolase activity"/>
    <property type="evidence" value="ECO:0007669"/>
    <property type="project" value="UniProtKB-KW"/>
</dbReference>
<protein>
    <submittedName>
        <fullName evidence="5">P-loop containing nucleoside triphosphate hydrolase protein</fullName>
    </submittedName>
</protein>
<feature type="compositionally biased region" description="Low complexity" evidence="2">
    <location>
        <begin position="565"/>
        <end position="575"/>
    </location>
</feature>
<dbReference type="PANTHER" id="PTHR45629:SF7">
    <property type="entry name" value="DNA EXCISION REPAIR PROTEIN ERCC-6-RELATED"/>
    <property type="match status" value="1"/>
</dbReference>
<organism evidence="5 6">
    <name type="scientific">Dunaliella salina</name>
    <name type="common">Green alga</name>
    <name type="synonym">Protococcus salinus</name>
    <dbReference type="NCBI Taxonomy" id="3046"/>
    <lineage>
        <taxon>Eukaryota</taxon>
        <taxon>Viridiplantae</taxon>
        <taxon>Chlorophyta</taxon>
        <taxon>core chlorophytes</taxon>
        <taxon>Chlorophyceae</taxon>
        <taxon>CS clade</taxon>
        <taxon>Chlamydomonadales</taxon>
        <taxon>Dunaliellaceae</taxon>
        <taxon>Dunaliella</taxon>
    </lineage>
</organism>
<dbReference type="InterPro" id="IPR050496">
    <property type="entry name" value="SNF2_RAD54_helicase_repair"/>
</dbReference>
<dbReference type="Proteomes" id="UP000815325">
    <property type="component" value="Unassembled WGS sequence"/>
</dbReference>
<evidence type="ECO:0000313" key="6">
    <source>
        <dbReference type="Proteomes" id="UP000815325"/>
    </source>
</evidence>
<dbReference type="Gene3D" id="3.40.50.10810">
    <property type="entry name" value="Tandem AAA-ATPase domain"/>
    <property type="match status" value="1"/>
</dbReference>
<evidence type="ECO:0000256" key="2">
    <source>
        <dbReference type="SAM" id="MobiDB-lite"/>
    </source>
</evidence>
<dbReference type="PROSITE" id="PS51194">
    <property type="entry name" value="HELICASE_CTER"/>
    <property type="match status" value="1"/>
</dbReference>
<dbReference type="EMBL" id="MU069604">
    <property type="protein sequence ID" value="KAF5837762.1"/>
    <property type="molecule type" value="Genomic_DNA"/>
</dbReference>
<dbReference type="InterPro" id="IPR001650">
    <property type="entry name" value="Helicase_C-like"/>
</dbReference>
<keyword evidence="6" id="KW-1185">Reference proteome</keyword>
<feature type="compositionally biased region" description="Basic and acidic residues" evidence="2">
    <location>
        <begin position="548"/>
        <end position="563"/>
    </location>
</feature>
<dbReference type="InterPro" id="IPR038718">
    <property type="entry name" value="SNF2-like_sf"/>
</dbReference>
<dbReference type="InterPro" id="IPR049730">
    <property type="entry name" value="SNF2/RAD54-like_C"/>
</dbReference>
<reference evidence="5" key="1">
    <citation type="submission" date="2017-08" db="EMBL/GenBank/DDBJ databases">
        <authorList>
            <person name="Polle J.E."/>
            <person name="Barry K."/>
            <person name="Cushman J."/>
            <person name="Schmutz J."/>
            <person name="Tran D."/>
            <person name="Hathwaick L.T."/>
            <person name="Yim W.C."/>
            <person name="Jenkins J."/>
            <person name="Mckie-Krisberg Z.M."/>
            <person name="Prochnik S."/>
            <person name="Lindquist E."/>
            <person name="Dockter R.B."/>
            <person name="Adam C."/>
            <person name="Molina H."/>
            <person name="Bunkerborg J."/>
            <person name="Jin E."/>
            <person name="Buchheim M."/>
            <person name="Magnuson J."/>
        </authorList>
    </citation>
    <scope>NUCLEOTIDE SEQUENCE</scope>
    <source>
        <strain evidence="5">CCAP 19/18</strain>
    </source>
</reference>
<dbReference type="Pfam" id="PF00271">
    <property type="entry name" value="Helicase_C"/>
    <property type="match status" value="1"/>
</dbReference>
<accession>A0ABQ7GT24</accession>
<feature type="compositionally biased region" description="Low complexity" evidence="2">
    <location>
        <begin position="485"/>
        <end position="502"/>
    </location>
</feature>
<sequence>MPKGKRIILINYEAVDKRPDLEEAAWDCIFCDEGHALSNKMNGYRRLMRLQARIRVLISGTPIQSHLEQFYNLLNLCNPGLAGTEKDFKRDVIQPIRQGISAQARRIGLSRENEEEALQDEVLLKDAMAKYLRDFLKPYFKRCVKTEEDLPPLRQYIVHVQLSPAQMSAYHQQLARGQDMNHQEAISKLQKICWQPALALQSDQLLDQHQASSAKLQVALELLEKFAAAGEKTIVFSTWLEPLDLLKQGLRRKGFAEDRDYVSVEGSVKDTDRPKLLDDFQDLSSSVSFLFMTKQVGKEGLNLTAATNVVILDPSLNPTVDEQAASRAHRIGQTKPVCVYRFACAGTIEEVHSWVQELKTLIARMLLAPESHSVVFSSEKYKLSWPNIVEAAEHMDFSVANVYLKSKHPTQMDLDNDDVPEDVRELSRHPSVVGITFLSDLNKMASTSSFSDEELQRVIEERLQQDRLQQVQLQAVPPTPPPEPEVQQEGLLQPLGPDIQPEEPLLAPELHLEEIQEQQQQEEQQQQHEEEEHEAEAGRQQQGVLHQKQQDDQEQQHQQHDEGENQGSGQQQQNEQHQKQRDDQQQQHDEGGHQDGSGQQQQNEEHQEGQGDQAHGKEEEQQQQQQQQREEQQEGDSKQPQREDQQIHQGLLLTFWQSILRRLWEVTFLVWISYVWLPKPPPSSHPASSDQAHAACINALA</sequence>
<feature type="region of interest" description="Disordered" evidence="2">
    <location>
        <begin position="475"/>
        <end position="502"/>
    </location>
</feature>
<proteinExistence type="predicted"/>
<evidence type="ECO:0000259" key="4">
    <source>
        <dbReference type="PROSITE" id="PS51194"/>
    </source>
</evidence>
<dbReference type="CDD" id="cd18793">
    <property type="entry name" value="SF2_C_SNF"/>
    <property type="match status" value="1"/>
</dbReference>
<gene>
    <name evidence="5" type="ORF">DUNSADRAFT_3905</name>
</gene>
<dbReference type="Gene3D" id="3.40.50.300">
    <property type="entry name" value="P-loop containing nucleotide triphosphate hydrolases"/>
    <property type="match status" value="1"/>
</dbReference>
<feature type="compositionally biased region" description="Basic and acidic residues" evidence="2">
    <location>
        <begin position="628"/>
        <end position="643"/>
    </location>
</feature>
<evidence type="ECO:0000259" key="3">
    <source>
        <dbReference type="PROSITE" id="PS51192"/>
    </source>
</evidence>
<dbReference type="Pfam" id="PF00176">
    <property type="entry name" value="SNF2-rel_dom"/>
    <property type="match status" value="1"/>
</dbReference>
<feature type="region of interest" description="Disordered" evidence="2">
    <location>
        <begin position="516"/>
        <end position="643"/>
    </location>
</feature>
<feature type="domain" description="Helicase ATP-binding" evidence="3">
    <location>
        <begin position="1"/>
        <end position="80"/>
    </location>
</feature>
<dbReference type="PANTHER" id="PTHR45629">
    <property type="entry name" value="SNF2/RAD54 FAMILY MEMBER"/>
    <property type="match status" value="1"/>
</dbReference>
<feature type="compositionally biased region" description="Low complexity" evidence="2">
    <location>
        <begin position="538"/>
        <end position="547"/>
    </location>
</feature>
<evidence type="ECO:0000313" key="5">
    <source>
        <dbReference type="EMBL" id="KAF5837762.1"/>
    </source>
</evidence>
<keyword evidence="1 5" id="KW-0378">Hydrolase</keyword>
<dbReference type="InterPro" id="IPR027417">
    <property type="entry name" value="P-loop_NTPase"/>
</dbReference>
<dbReference type="PROSITE" id="PS51192">
    <property type="entry name" value="HELICASE_ATP_BIND_1"/>
    <property type="match status" value="1"/>
</dbReference>
<evidence type="ECO:0000256" key="1">
    <source>
        <dbReference type="ARBA" id="ARBA00022801"/>
    </source>
</evidence>
<feature type="domain" description="Helicase C-terminal" evidence="4">
    <location>
        <begin position="215"/>
        <end position="382"/>
    </location>
</feature>
<dbReference type="InterPro" id="IPR000330">
    <property type="entry name" value="SNF2_N"/>
</dbReference>
<dbReference type="SMART" id="SM00490">
    <property type="entry name" value="HELICc"/>
    <property type="match status" value="1"/>
</dbReference>
<dbReference type="InterPro" id="IPR014001">
    <property type="entry name" value="Helicase_ATP-bd"/>
</dbReference>
<feature type="compositionally biased region" description="Basic and acidic residues" evidence="2">
    <location>
        <begin position="576"/>
        <end position="593"/>
    </location>
</feature>
<dbReference type="SUPFAM" id="SSF52540">
    <property type="entry name" value="P-loop containing nucleoside triphosphate hydrolases"/>
    <property type="match status" value="2"/>
</dbReference>
<feature type="compositionally biased region" description="Basic and acidic residues" evidence="2">
    <location>
        <begin position="603"/>
        <end position="620"/>
    </location>
</feature>